<dbReference type="OrthoDB" id="2060841at2"/>
<dbReference type="PROSITE" id="PS50943">
    <property type="entry name" value="HTH_CROC1"/>
    <property type="match status" value="1"/>
</dbReference>
<dbReference type="InterPro" id="IPR010982">
    <property type="entry name" value="Lambda_DNA-bd_dom_sf"/>
</dbReference>
<dbReference type="Proteomes" id="UP000247612">
    <property type="component" value="Unassembled WGS sequence"/>
</dbReference>
<dbReference type="SMART" id="SM00530">
    <property type="entry name" value="HTH_XRE"/>
    <property type="match status" value="1"/>
</dbReference>
<gene>
    <name evidence="2" type="ORF">DES51_11834</name>
</gene>
<name>A0A318KEU4_9FIRM</name>
<evidence type="ECO:0000259" key="1">
    <source>
        <dbReference type="PROSITE" id="PS50943"/>
    </source>
</evidence>
<dbReference type="GO" id="GO:0003677">
    <property type="term" value="F:DNA binding"/>
    <property type="evidence" value="ECO:0007669"/>
    <property type="project" value="InterPro"/>
</dbReference>
<dbReference type="CDD" id="cd00093">
    <property type="entry name" value="HTH_XRE"/>
    <property type="match status" value="1"/>
</dbReference>
<dbReference type="STRING" id="1034346.GCA_000313565_03158"/>
<dbReference type="AlphaFoldDB" id="A0A318KEU4"/>
<accession>A0A318KEU4</accession>
<dbReference type="InterPro" id="IPR001387">
    <property type="entry name" value="Cro/C1-type_HTH"/>
</dbReference>
<keyword evidence="3" id="KW-1185">Reference proteome</keyword>
<proteinExistence type="predicted"/>
<feature type="domain" description="HTH cro/C1-type" evidence="1">
    <location>
        <begin position="9"/>
        <end position="62"/>
    </location>
</feature>
<dbReference type="EMBL" id="QJKH01000018">
    <property type="protein sequence ID" value="PXX75304.1"/>
    <property type="molecule type" value="Genomic_DNA"/>
</dbReference>
<protein>
    <submittedName>
        <fullName evidence="2">Helix-turn-helix protein</fullName>
    </submittedName>
</protein>
<reference evidence="2 3" key="1">
    <citation type="submission" date="2018-05" db="EMBL/GenBank/DDBJ databases">
        <title>Genomic Encyclopedia of Type Strains, Phase IV (KMG-IV): sequencing the most valuable type-strain genomes for metagenomic binning, comparative biology and taxonomic classification.</title>
        <authorList>
            <person name="Goeker M."/>
        </authorList>
    </citation>
    <scope>NUCLEOTIDE SEQUENCE [LARGE SCALE GENOMIC DNA]</scope>
    <source>
        <strain evidence="2 3">JC118</strain>
    </source>
</reference>
<dbReference type="SUPFAM" id="SSF47413">
    <property type="entry name" value="lambda repressor-like DNA-binding domains"/>
    <property type="match status" value="1"/>
</dbReference>
<comment type="caution">
    <text evidence="2">The sequence shown here is derived from an EMBL/GenBank/DDBJ whole genome shotgun (WGS) entry which is preliminary data.</text>
</comment>
<dbReference type="Pfam" id="PF13560">
    <property type="entry name" value="HTH_31"/>
    <property type="match status" value="1"/>
</dbReference>
<organism evidence="2 3">
    <name type="scientific">Dielma fastidiosa</name>
    <dbReference type="NCBI Taxonomy" id="1034346"/>
    <lineage>
        <taxon>Bacteria</taxon>
        <taxon>Bacillati</taxon>
        <taxon>Bacillota</taxon>
        <taxon>Erysipelotrichia</taxon>
        <taxon>Erysipelotrichales</taxon>
        <taxon>Erysipelotrichaceae</taxon>
        <taxon>Dielma</taxon>
    </lineage>
</organism>
<dbReference type="Gene3D" id="1.10.260.40">
    <property type="entry name" value="lambda repressor-like DNA-binding domains"/>
    <property type="match status" value="1"/>
</dbReference>
<dbReference type="RefSeq" id="WP_022939437.1">
    <property type="nucleotide sequence ID" value="NZ_CABKRQ010000009.1"/>
</dbReference>
<evidence type="ECO:0000313" key="3">
    <source>
        <dbReference type="Proteomes" id="UP000247612"/>
    </source>
</evidence>
<sequence length="75" mass="8386">MSYIALNTKRLIQSKGLKQKRVAEKAGYNPKKFSDMLNGRKLITADDVLPIAEALEVSANDLLKRPNDIVIKSED</sequence>
<evidence type="ECO:0000313" key="2">
    <source>
        <dbReference type="EMBL" id="PXX75304.1"/>
    </source>
</evidence>